<comment type="caution">
    <text evidence="2">The sequence shown here is derived from an EMBL/GenBank/DDBJ whole genome shotgun (WGS) entry which is preliminary data.</text>
</comment>
<dbReference type="PANTHER" id="PTHR34989">
    <property type="entry name" value="PROTEIN HDED"/>
    <property type="match status" value="1"/>
</dbReference>
<keyword evidence="3" id="KW-1185">Reference proteome</keyword>
<evidence type="ECO:0000256" key="1">
    <source>
        <dbReference type="SAM" id="Phobius"/>
    </source>
</evidence>
<dbReference type="AlphaFoldDB" id="A0A5C5RAU2"/>
<dbReference type="InterPro" id="IPR005325">
    <property type="entry name" value="DUF308_memb"/>
</dbReference>
<sequence>MTHQNPLRQDLQQDLEQGVKSTWQAILALGVLSIVLGVIIAVWPGPTTLVVGILFGIFLLLSGVFQVIAGLLGETQHRVLTVISGALALVLGVSCFRDDVINSVAILGIWIGVSWIFSGVTSVVIGASDKQLPSRVWVVILGILSVAGGAVLIAYPFSVEVLVLFAGIWAVALGVVQVISAIQLRSSAKQLQQRVSDLVD</sequence>
<proteinExistence type="predicted"/>
<feature type="transmembrane region" description="Helical" evidence="1">
    <location>
        <begin position="49"/>
        <end position="72"/>
    </location>
</feature>
<dbReference type="Proteomes" id="UP000317291">
    <property type="component" value="Unassembled WGS sequence"/>
</dbReference>
<feature type="transmembrane region" description="Helical" evidence="1">
    <location>
        <begin position="21"/>
        <end position="43"/>
    </location>
</feature>
<dbReference type="EMBL" id="VIGW01000005">
    <property type="protein sequence ID" value="TWS19221.1"/>
    <property type="molecule type" value="Genomic_DNA"/>
</dbReference>
<dbReference type="PANTHER" id="PTHR34989:SF1">
    <property type="entry name" value="PROTEIN HDED"/>
    <property type="match status" value="1"/>
</dbReference>
<dbReference type="OrthoDB" id="3577181at2"/>
<dbReference type="Pfam" id="PF03729">
    <property type="entry name" value="DUF308"/>
    <property type="match status" value="2"/>
</dbReference>
<evidence type="ECO:0000313" key="2">
    <source>
        <dbReference type="EMBL" id="TWS19221.1"/>
    </source>
</evidence>
<evidence type="ECO:0000313" key="3">
    <source>
        <dbReference type="Proteomes" id="UP000317291"/>
    </source>
</evidence>
<feature type="transmembrane region" description="Helical" evidence="1">
    <location>
        <begin position="136"/>
        <end position="155"/>
    </location>
</feature>
<feature type="transmembrane region" description="Helical" evidence="1">
    <location>
        <begin position="103"/>
        <end position="124"/>
    </location>
</feature>
<dbReference type="InterPro" id="IPR052712">
    <property type="entry name" value="Acid_resist_chaperone_HdeD"/>
</dbReference>
<feature type="transmembrane region" description="Helical" evidence="1">
    <location>
        <begin position="161"/>
        <end position="184"/>
    </location>
</feature>
<keyword evidence="1" id="KW-1133">Transmembrane helix</keyword>
<accession>A0A5C5RAU2</accession>
<protein>
    <submittedName>
        <fullName evidence="2">HdeD family acid-resistance protein</fullName>
    </submittedName>
</protein>
<dbReference type="GO" id="GO:0005886">
    <property type="term" value="C:plasma membrane"/>
    <property type="evidence" value="ECO:0007669"/>
    <property type="project" value="TreeGrafter"/>
</dbReference>
<gene>
    <name evidence="2" type="ORF">FK529_11965</name>
</gene>
<dbReference type="RefSeq" id="WP_146561373.1">
    <property type="nucleotide sequence ID" value="NZ_VIGW01000005.1"/>
</dbReference>
<reference evidence="2 3" key="1">
    <citation type="submission" date="2019-06" db="EMBL/GenBank/DDBJ databases">
        <title>Tsukamurella conjunctivitidis sp. nov., Tsukamurella assacharolytica sp. nov. and Tsukamurella sputae sp. nov. isolated from patients with conjunctivitis, bacteraemia (lymphoma) and respiratory infection (sputum) in Hong Kong.</title>
        <authorList>
            <person name="Teng J.L.L."/>
            <person name="Lee H.H."/>
            <person name="Fong J.Y.H."/>
            <person name="Fok K.M.N."/>
            <person name="Lau S.K.P."/>
            <person name="Woo P.C.Y."/>
        </authorList>
    </citation>
    <scope>NUCLEOTIDE SEQUENCE [LARGE SCALE GENOMIC DNA]</scope>
    <source>
        <strain evidence="2 3">HKU71</strain>
    </source>
</reference>
<keyword evidence="1" id="KW-0472">Membrane</keyword>
<name>A0A5C5RAU2_9ACTN</name>
<organism evidence="2 3">
    <name type="scientific">Tsukamurella asaccharolytica</name>
    <dbReference type="NCBI Taxonomy" id="2592067"/>
    <lineage>
        <taxon>Bacteria</taxon>
        <taxon>Bacillati</taxon>
        <taxon>Actinomycetota</taxon>
        <taxon>Actinomycetes</taxon>
        <taxon>Mycobacteriales</taxon>
        <taxon>Tsukamurellaceae</taxon>
        <taxon>Tsukamurella</taxon>
    </lineage>
</organism>
<keyword evidence="1" id="KW-0812">Transmembrane</keyword>
<feature type="transmembrane region" description="Helical" evidence="1">
    <location>
        <begin position="79"/>
        <end position="97"/>
    </location>
</feature>